<accession>A0A6J7X546</accession>
<dbReference type="EMBL" id="LR798328">
    <property type="protein sequence ID" value="CAB5224420.1"/>
    <property type="molecule type" value="Genomic_DNA"/>
</dbReference>
<name>A0A6J7X546_9CAUD</name>
<gene>
    <name evidence="1" type="ORF">UFOVP652_52</name>
    <name evidence="2" type="ORF">UFOVP734_72</name>
</gene>
<sequence length="56" mass="6107">MDGSAATVARIWPPSSACADLVDLVTEPATWRAFLFVDLVEFFRLKFNLPGHGGRG</sequence>
<dbReference type="EMBL" id="LR796617">
    <property type="protein sequence ID" value="CAB4154964.1"/>
    <property type="molecule type" value="Genomic_DNA"/>
</dbReference>
<reference evidence="2" key="1">
    <citation type="submission" date="2020-05" db="EMBL/GenBank/DDBJ databases">
        <authorList>
            <person name="Chiriac C."/>
            <person name="Salcher M."/>
            <person name="Ghai R."/>
            <person name="Kavagutti S V."/>
        </authorList>
    </citation>
    <scope>NUCLEOTIDE SEQUENCE</scope>
</reference>
<evidence type="ECO:0000313" key="1">
    <source>
        <dbReference type="EMBL" id="CAB4154964.1"/>
    </source>
</evidence>
<protein>
    <submittedName>
        <fullName evidence="2">Uncharacterized protein</fullName>
    </submittedName>
</protein>
<proteinExistence type="predicted"/>
<organism evidence="2">
    <name type="scientific">uncultured Caudovirales phage</name>
    <dbReference type="NCBI Taxonomy" id="2100421"/>
    <lineage>
        <taxon>Viruses</taxon>
        <taxon>Duplodnaviria</taxon>
        <taxon>Heunggongvirae</taxon>
        <taxon>Uroviricota</taxon>
        <taxon>Caudoviricetes</taxon>
        <taxon>Peduoviridae</taxon>
        <taxon>Maltschvirus</taxon>
        <taxon>Maltschvirus maltsch</taxon>
    </lineage>
</organism>
<evidence type="ECO:0000313" key="2">
    <source>
        <dbReference type="EMBL" id="CAB5224420.1"/>
    </source>
</evidence>